<dbReference type="GO" id="GO:0046872">
    <property type="term" value="F:metal ion binding"/>
    <property type="evidence" value="ECO:0007669"/>
    <property type="project" value="UniProtKB-KW"/>
</dbReference>
<feature type="compositionally biased region" description="Acidic residues" evidence="6">
    <location>
        <begin position="86"/>
        <end position="96"/>
    </location>
</feature>
<feature type="domain" description="WRC" evidence="8">
    <location>
        <begin position="18"/>
        <end position="62"/>
    </location>
</feature>
<evidence type="ECO:0000256" key="1">
    <source>
        <dbReference type="ARBA" id="ARBA00004123"/>
    </source>
</evidence>
<evidence type="ECO:0000256" key="3">
    <source>
        <dbReference type="ARBA" id="ARBA00022723"/>
    </source>
</evidence>
<evidence type="ECO:0000313" key="10">
    <source>
        <dbReference type="Proteomes" id="UP000594263"/>
    </source>
</evidence>
<evidence type="ECO:0008006" key="11">
    <source>
        <dbReference type="Google" id="ProtNLM"/>
    </source>
</evidence>
<feature type="compositionally biased region" description="Basic and acidic residues" evidence="6">
    <location>
        <begin position="73"/>
        <end position="85"/>
    </location>
</feature>
<dbReference type="Pfam" id="PF08879">
    <property type="entry name" value="WRC"/>
    <property type="match status" value="1"/>
</dbReference>
<comment type="similarity">
    <text evidence="2">Belongs to the JARID1 histone demethylase family.</text>
</comment>
<dbReference type="GO" id="GO:0070920">
    <property type="term" value="P:regulation of regulatory ncRNA processing"/>
    <property type="evidence" value="ECO:0007669"/>
    <property type="project" value="EnsemblPlants"/>
</dbReference>
<dbReference type="GO" id="GO:0032454">
    <property type="term" value="F:histone H3K9 demethylase activity"/>
    <property type="evidence" value="ECO:0007669"/>
    <property type="project" value="InterPro"/>
</dbReference>
<proteinExistence type="inferred from homology"/>
<evidence type="ECO:0000259" key="8">
    <source>
        <dbReference type="PROSITE" id="PS51667"/>
    </source>
</evidence>
<dbReference type="InterPro" id="IPR045109">
    <property type="entry name" value="LSDs-like"/>
</dbReference>
<dbReference type="GO" id="GO:0043161">
    <property type="term" value="P:proteasome-mediated ubiquitin-dependent protein catabolic process"/>
    <property type="evidence" value="ECO:0007669"/>
    <property type="project" value="EnsemblPlants"/>
</dbReference>
<keyword evidence="4" id="KW-0539">Nucleus</keyword>
<dbReference type="OMA" id="LKCDRRG"/>
<dbReference type="PANTHER" id="PTHR12549">
    <property type="entry name" value="JMJC DOMAIN-CONTAINING HISTONE DEMETHYLATION PROTEIN"/>
    <property type="match status" value="1"/>
</dbReference>
<dbReference type="GO" id="GO:0003712">
    <property type="term" value="F:transcription coregulator activity"/>
    <property type="evidence" value="ECO:0007669"/>
    <property type="project" value="TreeGrafter"/>
</dbReference>
<dbReference type="AlphaFoldDB" id="A0A7N0U5X4"/>
<dbReference type="GO" id="GO:0031490">
    <property type="term" value="F:chromatin DNA binding"/>
    <property type="evidence" value="ECO:0007669"/>
    <property type="project" value="TreeGrafter"/>
</dbReference>
<dbReference type="EnsemblPlants" id="Kaladp0055s0421.1.v1.1">
    <property type="protein sequence ID" value="Kaladp0055s0421.1.v1.1"/>
    <property type="gene ID" value="Kaladp0055s0421.v1.1"/>
</dbReference>
<dbReference type="InterPro" id="IPR014977">
    <property type="entry name" value="WRC_dom"/>
</dbReference>
<evidence type="ECO:0000259" key="7">
    <source>
        <dbReference type="PROSITE" id="PS51184"/>
    </source>
</evidence>
<name>A0A7N0U5X4_KALFE</name>
<dbReference type="GO" id="GO:0031011">
    <property type="term" value="C:Ino80 complex"/>
    <property type="evidence" value="ECO:0007669"/>
    <property type="project" value="EnsemblPlants"/>
</dbReference>
<feature type="compositionally biased region" description="Polar residues" evidence="6">
    <location>
        <begin position="1"/>
        <end position="11"/>
    </location>
</feature>
<evidence type="ECO:0000256" key="6">
    <source>
        <dbReference type="SAM" id="MobiDB-lite"/>
    </source>
</evidence>
<feature type="compositionally biased region" description="Acidic residues" evidence="6">
    <location>
        <begin position="169"/>
        <end position="189"/>
    </location>
</feature>
<feature type="region of interest" description="Disordered" evidence="6">
    <location>
        <begin position="1"/>
        <end position="22"/>
    </location>
</feature>
<dbReference type="GO" id="GO:0000118">
    <property type="term" value="C:histone deacetylase complex"/>
    <property type="evidence" value="ECO:0007669"/>
    <property type="project" value="TreeGrafter"/>
</dbReference>
<keyword evidence="3" id="KW-0479">Metal-binding</keyword>
<evidence type="ECO:0000256" key="4">
    <source>
        <dbReference type="ARBA" id="ARBA00023242"/>
    </source>
</evidence>
<dbReference type="GO" id="GO:0061630">
    <property type="term" value="F:ubiquitin protein ligase activity"/>
    <property type="evidence" value="ECO:0007669"/>
    <property type="project" value="EnsemblPlants"/>
</dbReference>
<reference evidence="9" key="1">
    <citation type="submission" date="2021-01" db="UniProtKB">
        <authorList>
            <consortium name="EnsemblPlants"/>
        </authorList>
    </citation>
    <scope>IDENTIFICATION</scope>
</reference>
<dbReference type="PROSITE" id="PS51667">
    <property type="entry name" value="WRC"/>
    <property type="match status" value="1"/>
</dbReference>
<dbReference type="Proteomes" id="UP000594263">
    <property type="component" value="Unplaced"/>
</dbReference>
<keyword evidence="10" id="KW-1185">Reference proteome</keyword>
<dbReference type="Gramene" id="Kaladp0055s0421.1.v1.1">
    <property type="protein sequence ID" value="Kaladp0055s0421.1.v1.1"/>
    <property type="gene ID" value="Kaladp0055s0421.v1.1"/>
</dbReference>
<dbReference type="GO" id="GO:0042393">
    <property type="term" value="F:histone binding"/>
    <property type="evidence" value="ECO:0007669"/>
    <property type="project" value="EnsemblPlants"/>
</dbReference>
<organism evidence="9 10">
    <name type="scientific">Kalanchoe fedtschenkoi</name>
    <name type="common">Lavender scallops</name>
    <name type="synonym">South American air plant</name>
    <dbReference type="NCBI Taxonomy" id="63787"/>
    <lineage>
        <taxon>Eukaryota</taxon>
        <taxon>Viridiplantae</taxon>
        <taxon>Streptophyta</taxon>
        <taxon>Embryophyta</taxon>
        <taxon>Tracheophyta</taxon>
        <taxon>Spermatophyta</taxon>
        <taxon>Magnoliopsida</taxon>
        <taxon>eudicotyledons</taxon>
        <taxon>Gunneridae</taxon>
        <taxon>Pentapetalae</taxon>
        <taxon>Saxifragales</taxon>
        <taxon>Crassulaceae</taxon>
        <taxon>Kalanchoe</taxon>
    </lineage>
</organism>
<dbReference type="Pfam" id="PF02373">
    <property type="entry name" value="JmjC"/>
    <property type="match status" value="1"/>
</dbReference>
<accession>A0A7N0U5X4</accession>
<dbReference type="Gene3D" id="2.60.120.650">
    <property type="entry name" value="Cupin"/>
    <property type="match status" value="1"/>
</dbReference>
<dbReference type="GO" id="GO:0031624">
    <property type="term" value="F:ubiquitin conjugating enzyme binding"/>
    <property type="evidence" value="ECO:0007669"/>
    <property type="project" value="EnsemblPlants"/>
</dbReference>
<dbReference type="GO" id="GO:0048188">
    <property type="term" value="C:Set1C/COMPASS complex"/>
    <property type="evidence" value="ECO:0007669"/>
    <property type="project" value="EnsemblPlants"/>
</dbReference>
<feature type="domain" description="JmjC" evidence="7">
    <location>
        <begin position="586"/>
        <end position="843"/>
    </location>
</feature>
<evidence type="ECO:0000313" key="9">
    <source>
        <dbReference type="EnsemblPlants" id="Kaladp0055s0421.1.v1.1"/>
    </source>
</evidence>
<dbReference type="GO" id="GO:0031507">
    <property type="term" value="P:heterochromatin formation"/>
    <property type="evidence" value="ECO:0007669"/>
    <property type="project" value="EnsemblPlants"/>
</dbReference>
<dbReference type="PANTHER" id="PTHR12549:SF17">
    <property type="entry name" value="E3 UBIQUITIN-PROTEIN LIGASE JMJ24"/>
    <property type="match status" value="1"/>
</dbReference>
<dbReference type="SMART" id="SM00558">
    <property type="entry name" value="JmjC"/>
    <property type="match status" value="1"/>
</dbReference>
<feature type="compositionally biased region" description="Basic and acidic residues" evidence="6">
    <location>
        <begin position="123"/>
        <end position="140"/>
    </location>
</feature>
<feature type="region of interest" description="Disordered" evidence="6">
    <location>
        <begin position="55"/>
        <end position="191"/>
    </location>
</feature>
<evidence type="ECO:0000256" key="5">
    <source>
        <dbReference type="PROSITE-ProRule" id="PRU01002"/>
    </source>
</evidence>
<comment type="subcellular location">
    <subcellularLocation>
        <location evidence="1">Nucleus</location>
    </subcellularLocation>
</comment>
<protein>
    <recommendedName>
        <fullName evidence="11">Lysine-specific demethylase JMJ25</fullName>
    </recommendedName>
</protein>
<dbReference type="GO" id="GO:0000976">
    <property type="term" value="F:transcription cis-regulatory region binding"/>
    <property type="evidence" value="ECO:0007669"/>
    <property type="project" value="EnsemblPlants"/>
</dbReference>
<evidence type="ECO:0000256" key="2">
    <source>
        <dbReference type="ARBA" id="ARBA00006801"/>
    </source>
</evidence>
<sequence length="914" mass="104488">MMDNNYSTSGNGEDGIGIPDDLRCKRSDGKQWRCTAMSMPDKTVCEKHYIQAKKRAANSAQRASLKKGKRKKVVDSEYVDSRNDDMDTPNEDETLEEYAVSPQRKKLKGKVPKREFSYSPESSPERSFREREDNEAEFLKSADNQRSSYGDLPLAAMDVSTYKSKNTNDSDETEEYSDGSTDSSDETDEQPCHQCQRNDKILWCLRCDRRGYCGSCISTWYSDTPAEEIQKACPACRGSCVCEVCRRTERLIKARIRQVHAQEKLEYLYNLLSSVLPIIKKIHHQQTIEVDLEIRLHGTDVNLTWAKLSADEQMCCNFCRTPIIDYYRDCENCSYDLCLYCCKELREASVMKGQDKEGMAESPLKNNIFIGKFHKWKANRDGSIPCPLRECVGCPSLVLCRTFKMNWVAKLVKNAEEIVTGCKVTDVDDLDNNEPDEPGFFKAATREDSDDNFLYSPTFEDTKIAGINIFRKYWLKGQPIVVKQICNNYISSWDPVNICRGILEMTNEKIDDGMQVKAIDCWDRSEVKIELDQFIKGYSEGMIQENGKPQVLKWTVCMAPSIFEEFLSYQNLEIINKLPFLEYVHPKWGLLNVAAKLPQYSLQNDAGFKIIVSYGPSDELVEGDCLTKVSFSMNDKVFMLVHSKVKQNGLVEEDLKFSKTENDAEALQTTLIKQCPPALPYDGQPEKSMMDANKEDNRDNTIREQQTSACNGDAVNNNPELPDTCNGDLEKTDARVIWDIFRRQDVPKLREFFKMQFDDAEDLDHVNHLYEEDVYLNEHHKRLLKEQFGVEPWSFEQRTGQAVFIPAGCPFQLTNLQSTVQLSLDFLSPESLGEAAKMAEEIRCLPDDHHAKLKMLEVGKISLYAASSAIKDIQKLVLDPKFSSDIGPEDLNLTKMVSENLENMTRRRQRVACS</sequence>
<dbReference type="PROSITE" id="PS51184">
    <property type="entry name" value="JMJC"/>
    <property type="match status" value="1"/>
</dbReference>
<dbReference type="GO" id="GO:0042803">
    <property type="term" value="F:protein homodimerization activity"/>
    <property type="evidence" value="ECO:0007669"/>
    <property type="project" value="EnsemblPlants"/>
</dbReference>
<dbReference type="InterPro" id="IPR003347">
    <property type="entry name" value="JmjC_dom"/>
</dbReference>
<comment type="caution">
    <text evidence="5">Lacks conserved residue(s) required for the propagation of feature annotation.</text>
</comment>
<dbReference type="GO" id="GO:0006357">
    <property type="term" value="P:regulation of transcription by RNA polymerase II"/>
    <property type="evidence" value="ECO:0007669"/>
    <property type="project" value="TreeGrafter"/>
</dbReference>
<dbReference type="GO" id="GO:0090310">
    <property type="term" value="P:negative regulation of DNA methylation-dependent heterochromatin formation"/>
    <property type="evidence" value="ECO:0007669"/>
    <property type="project" value="EnsemblPlants"/>
</dbReference>
<dbReference type="SUPFAM" id="SSF51197">
    <property type="entry name" value="Clavaminate synthase-like"/>
    <property type="match status" value="1"/>
</dbReference>